<protein>
    <submittedName>
        <fullName evidence="1">Uncharacterized protein</fullName>
    </submittedName>
</protein>
<dbReference type="Proteomes" id="UP000827724">
    <property type="component" value="Unassembled WGS sequence"/>
</dbReference>
<dbReference type="EMBL" id="JAIWOZ010000002">
    <property type="protein sequence ID" value="KAH6609129.1"/>
    <property type="molecule type" value="Genomic_DNA"/>
</dbReference>
<evidence type="ECO:0000313" key="2">
    <source>
        <dbReference type="Proteomes" id="UP000827724"/>
    </source>
</evidence>
<dbReference type="AlphaFoldDB" id="A0A9P8TZ58"/>
<name>A0A9P8TZ58_9HYPO</name>
<keyword evidence="2" id="KW-1185">Reference proteome</keyword>
<proteinExistence type="predicted"/>
<sequence>MCQSHLGDWPTGQLETLERRHAKRVYDALTGTESPYAATIGHGMASDRASVLRGASLMDARNLSDVQSWLEQYKYHKHST</sequence>
<gene>
    <name evidence="1" type="ORF">Trco_002475</name>
</gene>
<reference evidence="1" key="1">
    <citation type="submission" date="2021-08" db="EMBL/GenBank/DDBJ databases">
        <title>Chromosome-Level Trichoderma cornu-damae using Hi-C Data.</title>
        <authorList>
            <person name="Kim C.S."/>
        </authorList>
    </citation>
    <scope>NUCLEOTIDE SEQUENCE</scope>
    <source>
        <strain evidence="1">KA19-0412C</strain>
    </source>
</reference>
<accession>A0A9P8TZ58</accession>
<evidence type="ECO:0000313" key="1">
    <source>
        <dbReference type="EMBL" id="KAH6609129.1"/>
    </source>
</evidence>
<organism evidence="1 2">
    <name type="scientific">Trichoderma cornu-damae</name>
    <dbReference type="NCBI Taxonomy" id="654480"/>
    <lineage>
        <taxon>Eukaryota</taxon>
        <taxon>Fungi</taxon>
        <taxon>Dikarya</taxon>
        <taxon>Ascomycota</taxon>
        <taxon>Pezizomycotina</taxon>
        <taxon>Sordariomycetes</taxon>
        <taxon>Hypocreomycetidae</taxon>
        <taxon>Hypocreales</taxon>
        <taxon>Hypocreaceae</taxon>
        <taxon>Trichoderma</taxon>
    </lineage>
</organism>
<comment type="caution">
    <text evidence="1">The sequence shown here is derived from an EMBL/GenBank/DDBJ whole genome shotgun (WGS) entry which is preliminary data.</text>
</comment>